<protein>
    <recommendedName>
        <fullName evidence="4">PPM-type phosphatase domain-containing protein</fullName>
    </recommendedName>
</protein>
<evidence type="ECO:0000313" key="2">
    <source>
        <dbReference type="EMBL" id="GCE23290.1"/>
    </source>
</evidence>
<dbReference type="Proteomes" id="UP000287188">
    <property type="component" value="Unassembled WGS sequence"/>
</dbReference>
<keyword evidence="1" id="KW-1133">Transmembrane helix</keyword>
<sequence>MFAEFLTMYDIHRWLRYVTWFGLACLVGFFLVAEGGLPPQSWLFLIQSLLALPVLWRFHGFSAFVHILSPLVWSVIWGCLWYVLLRICMTLYQHHKQLALCMTQSLGRSWLPSQQLSLAVSSSPVRGVDTLSVMVPRLRLPQRAPLSGQSGSLVLPQRHEDVADVPTRPAEPARPTVPLDSLSAEHPGGLPFRIGVGWHTGLARRHAPNEDSVVTFQGSYTYQGRLLPFSLFVIADGMGGHEDGLVASQIAMQSMSHTVLQNIIMGRELSDEFFTDMLVGALNGPIWRFISARRPMVLRWGQR</sequence>
<organism evidence="2 3">
    <name type="scientific">Dictyobacter kobayashii</name>
    <dbReference type="NCBI Taxonomy" id="2014872"/>
    <lineage>
        <taxon>Bacteria</taxon>
        <taxon>Bacillati</taxon>
        <taxon>Chloroflexota</taxon>
        <taxon>Ktedonobacteria</taxon>
        <taxon>Ktedonobacterales</taxon>
        <taxon>Dictyobacteraceae</taxon>
        <taxon>Dictyobacter</taxon>
    </lineage>
</organism>
<evidence type="ECO:0000313" key="3">
    <source>
        <dbReference type="Proteomes" id="UP000287188"/>
    </source>
</evidence>
<gene>
    <name evidence="2" type="ORF">KDK_70900</name>
</gene>
<name>A0A402AVW4_9CHLR</name>
<dbReference type="OrthoDB" id="152713at2"/>
<keyword evidence="3" id="KW-1185">Reference proteome</keyword>
<keyword evidence="1" id="KW-0472">Membrane</keyword>
<evidence type="ECO:0000256" key="1">
    <source>
        <dbReference type="SAM" id="Phobius"/>
    </source>
</evidence>
<evidence type="ECO:0008006" key="4">
    <source>
        <dbReference type="Google" id="ProtNLM"/>
    </source>
</evidence>
<dbReference type="EMBL" id="BIFS01000002">
    <property type="protein sequence ID" value="GCE23290.1"/>
    <property type="molecule type" value="Genomic_DNA"/>
</dbReference>
<feature type="transmembrane region" description="Helical" evidence="1">
    <location>
        <begin position="14"/>
        <end position="33"/>
    </location>
</feature>
<accession>A0A402AVW4</accession>
<reference evidence="3" key="1">
    <citation type="submission" date="2018-12" db="EMBL/GenBank/DDBJ databases">
        <title>Tengunoibacter tsumagoiensis gen. nov., sp. nov., Dictyobacter kobayashii sp. nov., D. alpinus sp. nov., and D. joshuensis sp. nov. and description of Dictyobacteraceae fam. nov. within the order Ktedonobacterales isolated from Tengu-no-mugimeshi.</title>
        <authorList>
            <person name="Wang C.M."/>
            <person name="Zheng Y."/>
            <person name="Sakai Y."/>
            <person name="Toyoda A."/>
            <person name="Minakuchi Y."/>
            <person name="Abe K."/>
            <person name="Yokota A."/>
            <person name="Yabe S."/>
        </authorList>
    </citation>
    <scope>NUCLEOTIDE SEQUENCE [LARGE SCALE GENOMIC DNA]</scope>
    <source>
        <strain evidence="3">Uno11</strain>
    </source>
</reference>
<dbReference type="RefSeq" id="WP_126556752.1">
    <property type="nucleotide sequence ID" value="NZ_BIFS01000002.1"/>
</dbReference>
<keyword evidence="1" id="KW-0812">Transmembrane</keyword>
<dbReference type="InterPro" id="IPR036457">
    <property type="entry name" value="PPM-type-like_dom_sf"/>
</dbReference>
<proteinExistence type="predicted"/>
<feature type="transmembrane region" description="Helical" evidence="1">
    <location>
        <begin position="63"/>
        <end position="84"/>
    </location>
</feature>
<dbReference type="AlphaFoldDB" id="A0A402AVW4"/>
<dbReference type="Gene3D" id="3.60.40.10">
    <property type="entry name" value="PPM-type phosphatase domain"/>
    <property type="match status" value="1"/>
</dbReference>
<dbReference type="SUPFAM" id="SSF81606">
    <property type="entry name" value="PP2C-like"/>
    <property type="match status" value="1"/>
</dbReference>
<comment type="caution">
    <text evidence="2">The sequence shown here is derived from an EMBL/GenBank/DDBJ whole genome shotgun (WGS) entry which is preliminary data.</text>
</comment>